<dbReference type="PANTHER" id="PTHR46328">
    <property type="entry name" value="FAR-RED IMPAIRED RESPONSIVE (FAR1) FAMILY PROTEIN-RELATED"/>
    <property type="match status" value="1"/>
</dbReference>
<feature type="domain" description="FAR1" evidence="1">
    <location>
        <begin position="1"/>
        <end position="26"/>
    </location>
</feature>
<reference evidence="2" key="1">
    <citation type="submission" date="2019-03" db="EMBL/GenBank/DDBJ databases">
        <authorList>
            <person name="Mank J."/>
            <person name="Almeida P."/>
        </authorList>
    </citation>
    <scope>NUCLEOTIDE SEQUENCE</scope>
    <source>
        <strain evidence="2">78183</strain>
    </source>
</reference>
<protein>
    <recommendedName>
        <fullName evidence="1">FAR1 domain-containing protein</fullName>
    </recommendedName>
</protein>
<dbReference type="InterPro" id="IPR004330">
    <property type="entry name" value="FAR1_DNA_bnd_dom"/>
</dbReference>
<organism evidence="2">
    <name type="scientific">Salix viminalis</name>
    <name type="common">Common osier</name>
    <name type="synonym">Basket willow</name>
    <dbReference type="NCBI Taxonomy" id="40686"/>
    <lineage>
        <taxon>Eukaryota</taxon>
        <taxon>Viridiplantae</taxon>
        <taxon>Streptophyta</taxon>
        <taxon>Embryophyta</taxon>
        <taxon>Tracheophyta</taxon>
        <taxon>Spermatophyta</taxon>
        <taxon>Magnoliopsida</taxon>
        <taxon>eudicotyledons</taxon>
        <taxon>Gunneridae</taxon>
        <taxon>Pentapetalae</taxon>
        <taxon>rosids</taxon>
        <taxon>fabids</taxon>
        <taxon>Malpighiales</taxon>
        <taxon>Salicaceae</taxon>
        <taxon>Saliceae</taxon>
        <taxon>Salix</taxon>
    </lineage>
</organism>
<gene>
    <name evidence="2" type="ORF">SVIM_LOCUS165958</name>
</gene>
<evidence type="ECO:0000259" key="1">
    <source>
        <dbReference type="Pfam" id="PF03101"/>
    </source>
</evidence>
<dbReference type="EMBL" id="CAADRP010001013">
    <property type="protein sequence ID" value="VFU34536.1"/>
    <property type="molecule type" value="Genomic_DNA"/>
</dbReference>
<sequence>MIHVKFDKSGKWVITKFVKDHNHPLVVAPREARQTLDEEDRVTAELRNKKRLCATYQEQLAAFVKIVEDHSEKLSKKVKNVVENLKEFESIEQELMPA</sequence>
<proteinExistence type="predicted"/>
<accession>A0A6N2LGF9</accession>
<evidence type="ECO:0000313" key="2">
    <source>
        <dbReference type="EMBL" id="VFU34536.1"/>
    </source>
</evidence>
<dbReference type="Pfam" id="PF03101">
    <property type="entry name" value="FAR1"/>
    <property type="match status" value="1"/>
</dbReference>
<dbReference type="PANTHER" id="PTHR46328:SF17">
    <property type="entry name" value="FAR-RED IMPAIRED RESPONSIVE (FAR1) FAMILY PROTEIN"/>
    <property type="match status" value="1"/>
</dbReference>
<dbReference type="AlphaFoldDB" id="A0A6N2LGF9"/>
<name>A0A6N2LGF9_SALVM</name>